<feature type="transmembrane region" description="Helical" evidence="2">
    <location>
        <begin position="323"/>
        <end position="347"/>
    </location>
</feature>
<name>A0A9W6MA68_9MICO</name>
<feature type="transmembrane region" description="Helical" evidence="2">
    <location>
        <begin position="75"/>
        <end position="93"/>
    </location>
</feature>
<reference evidence="3" key="1">
    <citation type="journal article" date="2014" name="Int. J. Syst. Evol. Microbiol.">
        <title>Complete genome sequence of Corynebacterium casei LMG S-19264T (=DSM 44701T), isolated from a smear-ripened cheese.</title>
        <authorList>
            <consortium name="US DOE Joint Genome Institute (JGI-PGF)"/>
            <person name="Walter F."/>
            <person name="Albersmeier A."/>
            <person name="Kalinowski J."/>
            <person name="Ruckert C."/>
        </authorList>
    </citation>
    <scope>NUCLEOTIDE SEQUENCE</scope>
    <source>
        <strain evidence="3">VKM Ac-1958</strain>
    </source>
</reference>
<feature type="transmembrane region" description="Helical" evidence="2">
    <location>
        <begin position="227"/>
        <end position="246"/>
    </location>
</feature>
<keyword evidence="2" id="KW-0472">Membrane</keyword>
<feature type="transmembrane region" description="Helical" evidence="2">
    <location>
        <begin position="353"/>
        <end position="373"/>
    </location>
</feature>
<dbReference type="EMBL" id="BSET01000002">
    <property type="protein sequence ID" value="GLK03021.1"/>
    <property type="molecule type" value="Genomic_DNA"/>
</dbReference>
<feature type="transmembrane region" description="Helical" evidence="2">
    <location>
        <begin position="123"/>
        <end position="145"/>
    </location>
</feature>
<protein>
    <recommendedName>
        <fullName evidence="5">DUF998 domain-containing protein</fullName>
    </recommendedName>
</protein>
<sequence length="399" mass="42566">MRPERVAQLYAVAREATMELRVRRVVQRIAGTDTAEAMYEAAALLVGAVCFLVGFVVSLPVFWGRELAITGSASLGAFVAIGGAAVAALAFVVGRFAMRSHYEAADATPRRDRFADTDDRLRWYDLAAIAFAHAAVAYLGWLGIAQLLEQSFTDAPVFALPGAILVAVSFALTAYVCFLSAVALTPMSLSLVLAIFLVVGAFASMLAASDPHWWQDNLSALGMSTNVSAVAFNGTLVIAGIMVTTISRYATAGLPVDTREQRRGRRIVRGGLILMGVFLACVGIFPVDEFFALHNTVATGMAVVFAVVVVGLPWFLPTIARVFVALGWIYVLVIVMLGVFFAVGYYNLTAVELIAAVLIFSWIIVFLRTAGAVGAPLTDPTRQDAASDPPALPTPPRGR</sequence>
<proteinExistence type="predicted"/>
<evidence type="ECO:0008006" key="5">
    <source>
        <dbReference type="Google" id="ProtNLM"/>
    </source>
</evidence>
<feature type="transmembrane region" description="Helical" evidence="2">
    <location>
        <begin position="157"/>
        <end position="182"/>
    </location>
</feature>
<feature type="transmembrane region" description="Helical" evidence="2">
    <location>
        <begin position="297"/>
        <end position="316"/>
    </location>
</feature>
<dbReference type="AlphaFoldDB" id="A0A9W6MA68"/>
<feature type="compositionally biased region" description="Pro residues" evidence="1">
    <location>
        <begin position="390"/>
        <end position="399"/>
    </location>
</feature>
<evidence type="ECO:0000313" key="4">
    <source>
        <dbReference type="Proteomes" id="UP001142325"/>
    </source>
</evidence>
<evidence type="ECO:0000256" key="2">
    <source>
        <dbReference type="SAM" id="Phobius"/>
    </source>
</evidence>
<gene>
    <name evidence="3" type="ORF">GCM10017596_27360</name>
</gene>
<comment type="caution">
    <text evidence="3">The sequence shown here is derived from an EMBL/GenBank/DDBJ whole genome shotgun (WGS) entry which is preliminary data.</text>
</comment>
<dbReference type="Pfam" id="PF06197">
    <property type="entry name" value="DUF998"/>
    <property type="match status" value="1"/>
</dbReference>
<organism evidence="3 4">
    <name type="scientific">Microbacterium keratanolyticum</name>
    <dbReference type="NCBI Taxonomy" id="67574"/>
    <lineage>
        <taxon>Bacteria</taxon>
        <taxon>Bacillati</taxon>
        <taxon>Actinomycetota</taxon>
        <taxon>Actinomycetes</taxon>
        <taxon>Micrococcales</taxon>
        <taxon>Microbacteriaceae</taxon>
        <taxon>Microbacterium</taxon>
    </lineage>
</organism>
<reference evidence="3" key="2">
    <citation type="submission" date="2023-01" db="EMBL/GenBank/DDBJ databases">
        <authorList>
            <person name="Sun Q."/>
            <person name="Evtushenko L."/>
        </authorList>
    </citation>
    <scope>NUCLEOTIDE SEQUENCE</scope>
    <source>
        <strain evidence="3">VKM Ac-1958</strain>
    </source>
</reference>
<feature type="region of interest" description="Disordered" evidence="1">
    <location>
        <begin position="379"/>
        <end position="399"/>
    </location>
</feature>
<feature type="transmembrane region" description="Helical" evidence="2">
    <location>
        <begin position="189"/>
        <end position="207"/>
    </location>
</feature>
<keyword evidence="2" id="KW-1133">Transmembrane helix</keyword>
<dbReference type="Proteomes" id="UP001142325">
    <property type="component" value="Unassembled WGS sequence"/>
</dbReference>
<evidence type="ECO:0000313" key="3">
    <source>
        <dbReference type="EMBL" id="GLK03021.1"/>
    </source>
</evidence>
<keyword evidence="2" id="KW-0812">Transmembrane</keyword>
<evidence type="ECO:0000256" key="1">
    <source>
        <dbReference type="SAM" id="MobiDB-lite"/>
    </source>
</evidence>
<feature type="transmembrane region" description="Helical" evidence="2">
    <location>
        <begin position="267"/>
        <end position="285"/>
    </location>
</feature>
<feature type="transmembrane region" description="Helical" evidence="2">
    <location>
        <begin position="42"/>
        <end position="63"/>
    </location>
</feature>
<dbReference type="InterPro" id="IPR009339">
    <property type="entry name" value="DUF998"/>
</dbReference>
<keyword evidence="4" id="KW-1185">Reference proteome</keyword>
<accession>A0A9W6MA68</accession>